<name>A0A1U7M576_TISCR</name>
<dbReference type="Pfam" id="PF19807">
    <property type="entry name" value="DUF6290"/>
    <property type="match status" value="1"/>
</dbReference>
<dbReference type="NCBIfam" id="NF046040">
    <property type="entry name" value="RelB_antitoxin"/>
    <property type="match status" value="1"/>
</dbReference>
<proteinExistence type="predicted"/>
<dbReference type="AlphaFoldDB" id="A0A1U7M576"/>
<dbReference type="Proteomes" id="UP000186112">
    <property type="component" value="Unassembled WGS sequence"/>
</dbReference>
<dbReference type="InterPro" id="IPR046257">
    <property type="entry name" value="DUF6290"/>
</dbReference>
<reference evidence="1 2" key="1">
    <citation type="submission" date="2016-02" db="EMBL/GenBank/DDBJ databases">
        <title>Genome sequence of Tissierella creatinophila DSM 6911.</title>
        <authorList>
            <person name="Poehlein A."/>
            <person name="Daniel R."/>
        </authorList>
    </citation>
    <scope>NUCLEOTIDE SEQUENCE [LARGE SCALE GENOMIC DNA]</scope>
    <source>
        <strain evidence="1 2">DSM 6911</strain>
    </source>
</reference>
<protein>
    <submittedName>
        <fullName evidence="1">Uncharacterized protein</fullName>
    </submittedName>
</protein>
<evidence type="ECO:0000313" key="1">
    <source>
        <dbReference type="EMBL" id="OLS02474.1"/>
    </source>
</evidence>
<accession>A0A1U7M576</accession>
<comment type="caution">
    <text evidence="1">The sequence shown here is derived from an EMBL/GenBank/DDBJ whole genome shotgun (WGS) entry which is preliminary data.</text>
</comment>
<keyword evidence="2" id="KW-1185">Reference proteome</keyword>
<gene>
    <name evidence="1" type="ORF">TICRE_15550</name>
</gene>
<dbReference type="RefSeq" id="WP_075726801.1">
    <property type="nucleotide sequence ID" value="NZ_LTDM01000026.1"/>
</dbReference>
<sequence>MCIIQIKLNQEEERTLNKYAELFDMPLSTLFKKALEEKIENEIDMKSIEEYEKKVKDGSLETYSFDEVKKMLDL</sequence>
<dbReference type="EMBL" id="LTDM01000026">
    <property type="protein sequence ID" value="OLS02474.1"/>
    <property type="molecule type" value="Genomic_DNA"/>
</dbReference>
<organism evidence="1 2">
    <name type="scientific">Tissierella creatinophila DSM 6911</name>
    <dbReference type="NCBI Taxonomy" id="1123403"/>
    <lineage>
        <taxon>Bacteria</taxon>
        <taxon>Bacillati</taxon>
        <taxon>Bacillota</taxon>
        <taxon>Tissierellia</taxon>
        <taxon>Tissierellales</taxon>
        <taxon>Tissierellaceae</taxon>
        <taxon>Tissierella</taxon>
    </lineage>
</organism>
<dbReference type="OrthoDB" id="3267617at2"/>
<evidence type="ECO:0000313" key="2">
    <source>
        <dbReference type="Proteomes" id="UP000186112"/>
    </source>
</evidence>